<dbReference type="EMBL" id="CM003381">
    <property type="protein sequence ID" value="KOM57959.1"/>
    <property type="molecule type" value="Genomic_DNA"/>
</dbReference>
<sequence length="171" mass="18529">MAGNDEISQIYRSGPTSARKDPSSIPNVSEAIASLNSTLEANSPREKRRCFFAPRLRRGQSSEPSLLTLEEVTPCFLLIGDLGLMTAVLCGAKERERERLVESLHLENVVGEEDFRGWSVLNGMSNAGKLAVEKAHELGVENMTISSAVIGGVLMGKPGRPYHLGSKGTEF</sequence>
<dbReference type="Proteomes" id="UP000053144">
    <property type="component" value="Chromosome 11"/>
</dbReference>
<name>A0A0L9VT94_PHAAN</name>
<gene>
    <name evidence="2" type="ORF">LR48_Vigan11g099200</name>
</gene>
<proteinExistence type="predicted"/>
<evidence type="ECO:0000313" key="2">
    <source>
        <dbReference type="EMBL" id="KOM57959.1"/>
    </source>
</evidence>
<reference evidence="3" key="1">
    <citation type="journal article" date="2015" name="Proc. Natl. Acad. Sci. U.S.A.">
        <title>Genome sequencing of adzuki bean (Vigna angularis) provides insight into high starch and low fat accumulation and domestication.</title>
        <authorList>
            <person name="Yang K."/>
            <person name="Tian Z."/>
            <person name="Chen C."/>
            <person name="Luo L."/>
            <person name="Zhao B."/>
            <person name="Wang Z."/>
            <person name="Yu L."/>
            <person name="Li Y."/>
            <person name="Sun Y."/>
            <person name="Li W."/>
            <person name="Chen Y."/>
            <person name="Li Y."/>
            <person name="Zhang Y."/>
            <person name="Ai D."/>
            <person name="Zhao J."/>
            <person name="Shang C."/>
            <person name="Ma Y."/>
            <person name="Wu B."/>
            <person name="Wang M."/>
            <person name="Gao L."/>
            <person name="Sun D."/>
            <person name="Zhang P."/>
            <person name="Guo F."/>
            <person name="Wang W."/>
            <person name="Li Y."/>
            <person name="Wang J."/>
            <person name="Varshney R.K."/>
            <person name="Wang J."/>
            <person name="Ling H.Q."/>
            <person name="Wan P."/>
        </authorList>
    </citation>
    <scope>NUCLEOTIDE SEQUENCE</scope>
    <source>
        <strain evidence="3">cv. Jingnong 6</strain>
    </source>
</reference>
<protein>
    <submittedName>
        <fullName evidence="2">Uncharacterized protein</fullName>
    </submittedName>
</protein>
<feature type="compositionally biased region" description="Polar residues" evidence="1">
    <location>
        <begin position="1"/>
        <end position="16"/>
    </location>
</feature>
<organism evidence="2 3">
    <name type="scientific">Phaseolus angularis</name>
    <name type="common">Azuki bean</name>
    <name type="synonym">Vigna angularis</name>
    <dbReference type="NCBI Taxonomy" id="3914"/>
    <lineage>
        <taxon>Eukaryota</taxon>
        <taxon>Viridiplantae</taxon>
        <taxon>Streptophyta</taxon>
        <taxon>Embryophyta</taxon>
        <taxon>Tracheophyta</taxon>
        <taxon>Spermatophyta</taxon>
        <taxon>Magnoliopsida</taxon>
        <taxon>eudicotyledons</taxon>
        <taxon>Gunneridae</taxon>
        <taxon>Pentapetalae</taxon>
        <taxon>rosids</taxon>
        <taxon>fabids</taxon>
        <taxon>Fabales</taxon>
        <taxon>Fabaceae</taxon>
        <taxon>Papilionoideae</taxon>
        <taxon>50 kb inversion clade</taxon>
        <taxon>NPAAA clade</taxon>
        <taxon>indigoferoid/millettioid clade</taxon>
        <taxon>Phaseoleae</taxon>
        <taxon>Vigna</taxon>
    </lineage>
</organism>
<dbReference type="Gramene" id="KOM57959">
    <property type="protein sequence ID" value="KOM57959"/>
    <property type="gene ID" value="LR48_Vigan11g099200"/>
</dbReference>
<accession>A0A0L9VT94</accession>
<feature type="region of interest" description="Disordered" evidence="1">
    <location>
        <begin position="1"/>
        <end position="25"/>
    </location>
</feature>
<evidence type="ECO:0000256" key="1">
    <source>
        <dbReference type="SAM" id="MobiDB-lite"/>
    </source>
</evidence>
<evidence type="ECO:0000313" key="3">
    <source>
        <dbReference type="Proteomes" id="UP000053144"/>
    </source>
</evidence>
<dbReference type="AlphaFoldDB" id="A0A0L9VT94"/>